<dbReference type="STRING" id="314315.LCA_1107"/>
<evidence type="ECO:0000313" key="2">
    <source>
        <dbReference type="Proteomes" id="UP000002707"/>
    </source>
</evidence>
<dbReference type="Gene3D" id="3.30.70.920">
    <property type="match status" value="1"/>
</dbReference>
<proteinExistence type="predicted"/>
<keyword evidence="2" id="KW-1185">Reference proteome</keyword>
<dbReference type="SUPFAM" id="SSF54909">
    <property type="entry name" value="Dimeric alpha+beta barrel"/>
    <property type="match status" value="1"/>
</dbReference>
<name>Q38WM4_LATSS</name>
<dbReference type="KEGG" id="lsa:LCA_1107"/>
<dbReference type="RefSeq" id="WP_011374806.1">
    <property type="nucleotide sequence ID" value="NC_007576.1"/>
</dbReference>
<dbReference type="HOGENOM" id="CLU_3081246_0_0_9"/>
<evidence type="ECO:0000313" key="1">
    <source>
        <dbReference type="EMBL" id="CAI55408.1"/>
    </source>
</evidence>
<protein>
    <submittedName>
        <fullName evidence="1">Uncharacterized protein</fullName>
    </submittedName>
</protein>
<dbReference type="AlphaFoldDB" id="Q38WM4"/>
<accession>Q38WM4</accession>
<dbReference type="Proteomes" id="UP000002707">
    <property type="component" value="Chromosome"/>
</dbReference>
<dbReference type="EMBL" id="CR936503">
    <property type="protein sequence ID" value="CAI55408.1"/>
    <property type="molecule type" value="Genomic_DNA"/>
</dbReference>
<dbReference type="InterPro" id="IPR011008">
    <property type="entry name" value="Dimeric_a/b-barrel"/>
</dbReference>
<reference evidence="2" key="1">
    <citation type="journal article" date="2005" name="Nat. Biotechnol.">
        <title>The complete genome sequence of the meat-borne lactic acid bacterium Lactobacillus sakei 23K.</title>
        <authorList>
            <person name="Chaillou S."/>
            <person name="Champomier-Verges M.-C."/>
            <person name="Cornet M."/>
            <person name="Crutz-Le Coq A.-M."/>
            <person name="Dudez A.-M."/>
            <person name="Martin V."/>
            <person name="Beaufils S."/>
            <person name="Darbon-Rongere E."/>
            <person name="Bossy R."/>
            <person name="Loux V."/>
            <person name="Zagorec M."/>
        </authorList>
    </citation>
    <scope>NUCLEOTIDE SEQUENCE [LARGE SCALE GENOMIC DNA]</scope>
    <source>
        <strain evidence="2">23K</strain>
    </source>
</reference>
<sequence>MVLKYYRIADQYSYLVKVVAENMVVLEVLVDETMRFGTPSTHIVFSAANDVL</sequence>
<gene>
    <name evidence="1" type="ordered locus">LCA_1107</name>
</gene>
<organism evidence="1 2">
    <name type="scientific">Latilactobacillus sakei subsp. sakei (strain 23K)</name>
    <name type="common">Lactobacillus sakei subsp. sakei</name>
    <dbReference type="NCBI Taxonomy" id="314315"/>
    <lineage>
        <taxon>Bacteria</taxon>
        <taxon>Bacillati</taxon>
        <taxon>Bacillota</taxon>
        <taxon>Bacilli</taxon>
        <taxon>Lactobacillales</taxon>
        <taxon>Lactobacillaceae</taxon>
        <taxon>Latilactobacillus</taxon>
    </lineage>
</organism>